<sequence>MKHGKKVKELIKILILKFLEKENLHGYLLISNIKEITGISVSPSMVYPILSNLKTAGLIEVEKTEDRGKKIYKLTNEGHSFLDRNQSKIEYCMKKSEALYYFHNFGGIELKKALHLAFEEFIDMDDEKRKKIGEIMQKCAKDIRYQIEYGDE</sequence>
<dbReference type="InterPro" id="IPR036388">
    <property type="entry name" value="WH-like_DNA-bd_sf"/>
</dbReference>
<evidence type="ECO:0000313" key="3">
    <source>
        <dbReference type="EMBL" id="MBA2864866.1"/>
    </source>
</evidence>
<dbReference type="PANTHER" id="PTHR43252:SF5">
    <property type="entry name" value="TRANSCRIPTIONAL REGULATOR, PADR-LIKE FAMILY"/>
    <property type="match status" value="1"/>
</dbReference>
<dbReference type="AlphaFoldDB" id="A0A2L1CAE5"/>
<gene>
    <name evidence="2" type="primary">yqjI</name>
    <name evidence="3" type="ORF">HNP94_001894</name>
    <name evidence="4" type="ORF">HNP96_001643</name>
    <name evidence="2" type="ORF">MMJJ_09160</name>
</gene>
<evidence type="ECO:0000313" key="2">
    <source>
        <dbReference type="EMBL" id="AVB76325.1"/>
    </source>
</evidence>
<dbReference type="RefSeq" id="WP_104837872.1">
    <property type="nucleotide sequence ID" value="NZ_CP026606.1"/>
</dbReference>
<keyword evidence="3" id="KW-0238">DNA-binding</keyword>
<dbReference type="Proteomes" id="UP000590564">
    <property type="component" value="Unassembled WGS sequence"/>
</dbReference>
<dbReference type="InterPro" id="IPR036390">
    <property type="entry name" value="WH_DNA-bd_sf"/>
</dbReference>
<dbReference type="Proteomes" id="UP000239462">
    <property type="component" value="Chromosome"/>
</dbReference>
<evidence type="ECO:0000313" key="5">
    <source>
        <dbReference type="Proteomes" id="UP000239462"/>
    </source>
</evidence>
<dbReference type="SUPFAM" id="SSF46785">
    <property type="entry name" value="Winged helix' DNA-binding domain"/>
    <property type="match status" value="1"/>
</dbReference>
<evidence type="ECO:0000313" key="7">
    <source>
        <dbReference type="Proteomes" id="UP000590564"/>
    </source>
</evidence>
<dbReference type="EMBL" id="JACDUO010000003">
    <property type="protein sequence ID" value="MBA2864866.1"/>
    <property type="molecule type" value="Genomic_DNA"/>
</dbReference>
<reference evidence="4 7" key="3">
    <citation type="submission" date="2020-08" db="EMBL/GenBank/DDBJ databases">
        <title>Genomic Encyclopedia of Type Strains, Phase IV (KMG-V): Genome sequencing to study the core and pangenomes of soil and plant-associated prokaryotes.</title>
        <authorList>
            <person name="Whitman W."/>
        </authorList>
    </citation>
    <scope>NUCLEOTIDE SEQUENCE [LARGE SCALE GENOMIC DNA]</scope>
    <source>
        <strain evidence="3 6">C13</strain>
        <strain evidence="4 7">D1</strain>
    </source>
</reference>
<dbReference type="Proteomes" id="UP000567099">
    <property type="component" value="Unassembled WGS sequence"/>
</dbReference>
<reference evidence="2" key="2">
    <citation type="submission" date="2018-02" db="EMBL/GenBank/DDBJ databases">
        <title>Complete genome sequence of the Methanococcus maripaludis type strain JJ (DSM 2067), a model for selenoprotein synthesis in Archaea.</title>
        <authorList>
            <person name="Poehlein A."/>
            <person name="Heym D."/>
            <person name="Quitzke V."/>
            <person name="Fersch J."/>
            <person name="Daniel R."/>
            <person name="Rother M."/>
        </authorList>
    </citation>
    <scope>NUCLEOTIDE SEQUENCE [LARGE SCALE GENOMIC DNA]</scope>
    <source>
        <strain evidence="2">DSM 2067</strain>
    </source>
</reference>
<dbReference type="EMBL" id="CP026606">
    <property type="protein sequence ID" value="AVB76325.1"/>
    <property type="molecule type" value="Genomic_DNA"/>
</dbReference>
<reference evidence="5" key="1">
    <citation type="journal article" date="2018" name="Genome Announc.">
        <title>Complete Genome Sequence of the Methanococcus maripaludis Type Strain JJ (DSM 2067), a Model for Selenoprotein Synthesis in Archaea.</title>
        <authorList>
            <person name="Poehlein A."/>
            <person name="Heym D."/>
            <person name="Quitzke V."/>
            <person name="Fersch J."/>
            <person name="Daniel R."/>
            <person name="Rother M."/>
        </authorList>
    </citation>
    <scope>NUCLEOTIDE SEQUENCE [LARGE SCALE GENOMIC DNA]</scope>
    <source>
        <strain evidence="5">DSM 2067</strain>
    </source>
</reference>
<dbReference type="Gene3D" id="1.10.10.10">
    <property type="entry name" value="Winged helix-like DNA-binding domain superfamily/Winged helix DNA-binding domain"/>
    <property type="match status" value="1"/>
</dbReference>
<dbReference type="KEGG" id="mmad:MMJJ_09160"/>
<dbReference type="EMBL" id="JACHED010000004">
    <property type="protein sequence ID" value="MBB6497595.1"/>
    <property type="molecule type" value="Genomic_DNA"/>
</dbReference>
<organism evidence="2 5">
    <name type="scientific">Methanococcus maripaludis</name>
    <name type="common">Methanococcus deltae</name>
    <dbReference type="NCBI Taxonomy" id="39152"/>
    <lineage>
        <taxon>Archaea</taxon>
        <taxon>Methanobacteriati</taxon>
        <taxon>Methanobacteriota</taxon>
        <taxon>Methanomada group</taxon>
        <taxon>Methanococci</taxon>
        <taxon>Methanococcales</taxon>
        <taxon>Methanococcaceae</taxon>
        <taxon>Methanococcus</taxon>
    </lineage>
</organism>
<dbReference type="Pfam" id="PF03551">
    <property type="entry name" value="PadR"/>
    <property type="match status" value="1"/>
</dbReference>
<evidence type="ECO:0000313" key="6">
    <source>
        <dbReference type="Proteomes" id="UP000567099"/>
    </source>
</evidence>
<proteinExistence type="predicted"/>
<dbReference type="PANTHER" id="PTHR43252">
    <property type="entry name" value="TRANSCRIPTIONAL REGULATOR YQJI"/>
    <property type="match status" value="1"/>
</dbReference>
<dbReference type="GO" id="GO:0003677">
    <property type="term" value="F:DNA binding"/>
    <property type="evidence" value="ECO:0007669"/>
    <property type="project" value="UniProtKB-KW"/>
</dbReference>
<accession>A0A2L1CAE5</accession>
<dbReference type="InterPro" id="IPR005149">
    <property type="entry name" value="Tscrpt_reg_PadR_N"/>
</dbReference>
<feature type="domain" description="Transcription regulator PadR N-terminal" evidence="1">
    <location>
        <begin position="15"/>
        <end position="83"/>
    </location>
</feature>
<protein>
    <submittedName>
        <fullName evidence="3">DNA-binding PadR family transcriptional regulator</fullName>
    </submittedName>
    <submittedName>
        <fullName evidence="2">Transcriptional regulator YqjI</fullName>
    </submittedName>
</protein>
<evidence type="ECO:0000259" key="1">
    <source>
        <dbReference type="Pfam" id="PF03551"/>
    </source>
</evidence>
<name>A0A2L1CAE5_METMI</name>
<dbReference type="GeneID" id="36102004"/>
<evidence type="ECO:0000313" key="4">
    <source>
        <dbReference type="EMBL" id="MBB6497595.1"/>
    </source>
</evidence>